<keyword evidence="1 4" id="KW-0808">Transferase</keyword>
<dbReference type="GO" id="GO:0016747">
    <property type="term" value="F:acyltransferase activity, transferring groups other than amino-acyl groups"/>
    <property type="evidence" value="ECO:0007669"/>
    <property type="project" value="InterPro"/>
</dbReference>
<evidence type="ECO:0000313" key="5">
    <source>
        <dbReference type="Proteomes" id="UP000534286"/>
    </source>
</evidence>
<dbReference type="InterPro" id="IPR000182">
    <property type="entry name" value="GNAT_dom"/>
</dbReference>
<keyword evidence="5" id="KW-1185">Reference proteome</keyword>
<accession>A0A7W7S3M0</accession>
<proteinExistence type="predicted"/>
<dbReference type="AlphaFoldDB" id="A0A7W7S3M0"/>
<dbReference type="PANTHER" id="PTHR43877">
    <property type="entry name" value="AMINOALKYLPHOSPHONATE N-ACETYLTRANSFERASE-RELATED-RELATED"/>
    <property type="match status" value="1"/>
</dbReference>
<dbReference type="Gene3D" id="3.40.630.30">
    <property type="match status" value="1"/>
</dbReference>
<gene>
    <name evidence="4" type="ORF">FHR32_007696</name>
</gene>
<dbReference type="PROSITE" id="PS51186">
    <property type="entry name" value="GNAT"/>
    <property type="match status" value="1"/>
</dbReference>
<name>A0A7W7S3M0_9ACTN</name>
<keyword evidence="2" id="KW-0012">Acyltransferase</keyword>
<dbReference type="RefSeq" id="WP_184759164.1">
    <property type="nucleotide sequence ID" value="NZ_BAABEK010000056.1"/>
</dbReference>
<organism evidence="4 5">
    <name type="scientific">Streptosporangium album</name>
    <dbReference type="NCBI Taxonomy" id="47479"/>
    <lineage>
        <taxon>Bacteria</taxon>
        <taxon>Bacillati</taxon>
        <taxon>Actinomycetota</taxon>
        <taxon>Actinomycetes</taxon>
        <taxon>Streptosporangiales</taxon>
        <taxon>Streptosporangiaceae</taxon>
        <taxon>Streptosporangium</taxon>
    </lineage>
</organism>
<feature type="domain" description="N-acetyltransferase" evidence="3">
    <location>
        <begin position="13"/>
        <end position="167"/>
    </location>
</feature>
<dbReference type="InterPro" id="IPR050832">
    <property type="entry name" value="Bact_Acetyltransf"/>
</dbReference>
<evidence type="ECO:0000313" key="4">
    <source>
        <dbReference type="EMBL" id="MBB4943296.1"/>
    </source>
</evidence>
<protein>
    <submittedName>
        <fullName evidence="4">GNAT superfamily N-acetyltransferase</fullName>
    </submittedName>
</protein>
<dbReference type="SUPFAM" id="SSF55729">
    <property type="entry name" value="Acyl-CoA N-acyltransferases (Nat)"/>
    <property type="match status" value="1"/>
</dbReference>
<comment type="caution">
    <text evidence="4">The sequence shown here is derived from an EMBL/GenBank/DDBJ whole genome shotgun (WGS) entry which is preliminary data.</text>
</comment>
<dbReference type="EMBL" id="JACHJU010000005">
    <property type="protein sequence ID" value="MBB4943296.1"/>
    <property type="molecule type" value="Genomic_DNA"/>
</dbReference>
<evidence type="ECO:0000256" key="2">
    <source>
        <dbReference type="ARBA" id="ARBA00023315"/>
    </source>
</evidence>
<evidence type="ECO:0000256" key="1">
    <source>
        <dbReference type="ARBA" id="ARBA00022679"/>
    </source>
</evidence>
<dbReference type="Proteomes" id="UP000534286">
    <property type="component" value="Unassembled WGS sequence"/>
</dbReference>
<reference evidence="4 5" key="1">
    <citation type="submission" date="2020-08" db="EMBL/GenBank/DDBJ databases">
        <title>Sequencing the genomes of 1000 actinobacteria strains.</title>
        <authorList>
            <person name="Klenk H.-P."/>
        </authorList>
    </citation>
    <scope>NUCLEOTIDE SEQUENCE [LARGE SCALE GENOMIC DNA]</scope>
    <source>
        <strain evidence="4 5">DSM 43023</strain>
    </source>
</reference>
<sequence length="167" mass="18692">MGQNTGHHTRRRTDVRQAVEDDVAELVRLRALLFETLGGDFFNPSSADDDWRATLAAVLKEQLTADAVRILIVDGDNGLAACGIGTIEQRLPGPHLRNGRIGHVIGVVTDPAHRRRGHSRAIMEGLLDWFREREVARVDLYASHAGEPLYRELGFVDHPDPSLYWRP</sequence>
<evidence type="ECO:0000259" key="3">
    <source>
        <dbReference type="PROSITE" id="PS51186"/>
    </source>
</evidence>
<dbReference type="CDD" id="cd04301">
    <property type="entry name" value="NAT_SF"/>
    <property type="match status" value="1"/>
</dbReference>
<dbReference type="InterPro" id="IPR016181">
    <property type="entry name" value="Acyl_CoA_acyltransferase"/>
</dbReference>
<dbReference type="Pfam" id="PF00583">
    <property type="entry name" value="Acetyltransf_1"/>
    <property type="match status" value="1"/>
</dbReference>